<protein>
    <submittedName>
        <fullName evidence="1">Uncharacterized protein</fullName>
    </submittedName>
</protein>
<reference evidence="1" key="2">
    <citation type="submission" date="2015-06" db="UniProtKB">
        <authorList>
            <consortium name="EnsemblPlants"/>
        </authorList>
    </citation>
    <scope>IDENTIFICATION</scope>
</reference>
<dbReference type="EnsemblPlants" id="ORUFI04G14170.1">
    <property type="protein sequence ID" value="ORUFI04G14170.1"/>
    <property type="gene ID" value="ORUFI04G14170"/>
</dbReference>
<evidence type="ECO:0000313" key="1">
    <source>
        <dbReference type="EnsemblPlants" id="ORUFI04G14170.1"/>
    </source>
</evidence>
<organism evidence="1 2">
    <name type="scientific">Oryza rufipogon</name>
    <name type="common">Brownbeard rice</name>
    <name type="synonym">Asian wild rice</name>
    <dbReference type="NCBI Taxonomy" id="4529"/>
    <lineage>
        <taxon>Eukaryota</taxon>
        <taxon>Viridiplantae</taxon>
        <taxon>Streptophyta</taxon>
        <taxon>Embryophyta</taxon>
        <taxon>Tracheophyta</taxon>
        <taxon>Spermatophyta</taxon>
        <taxon>Magnoliopsida</taxon>
        <taxon>Liliopsida</taxon>
        <taxon>Poales</taxon>
        <taxon>Poaceae</taxon>
        <taxon>BOP clade</taxon>
        <taxon>Oryzoideae</taxon>
        <taxon>Oryzeae</taxon>
        <taxon>Oryzinae</taxon>
        <taxon>Oryza</taxon>
    </lineage>
</organism>
<keyword evidence="2" id="KW-1185">Reference proteome</keyword>
<dbReference type="Proteomes" id="UP000008022">
    <property type="component" value="Unassembled WGS sequence"/>
</dbReference>
<dbReference type="Gramene" id="ORUFI04G14170.1">
    <property type="protein sequence ID" value="ORUFI04G14170.1"/>
    <property type="gene ID" value="ORUFI04G14170"/>
</dbReference>
<dbReference type="HOGENOM" id="CLU_3415577_0_0_1"/>
<evidence type="ECO:0000313" key="2">
    <source>
        <dbReference type="Proteomes" id="UP000008022"/>
    </source>
</evidence>
<name>A0A0E0P9B0_ORYRU</name>
<accession>A0A0E0P9B0</accession>
<reference evidence="2" key="1">
    <citation type="submission" date="2013-06" db="EMBL/GenBank/DDBJ databases">
        <authorList>
            <person name="Zhao Q."/>
        </authorList>
    </citation>
    <scope>NUCLEOTIDE SEQUENCE</scope>
    <source>
        <strain evidence="2">cv. W1943</strain>
    </source>
</reference>
<proteinExistence type="predicted"/>
<sequence length="27" mass="3251">MQLCYKLATLNNQLYIQLMEVYLLIMS</sequence>
<dbReference type="AlphaFoldDB" id="A0A0E0P9B0"/>